<dbReference type="eggNOG" id="COG1344">
    <property type="taxonomic scope" value="Bacteria"/>
</dbReference>
<accession>V5C4H2</accession>
<dbReference type="Proteomes" id="UP000017842">
    <property type="component" value="Unassembled WGS sequence"/>
</dbReference>
<dbReference type="PANTHER" id="PTHR42792:SF2">
    <property type="entry name" value="FLAGELLIN"/>
    <property type="match status" value="1"/>
</dbReference>
<gene>
    <name evidence="7" type="primary">fliC</name>
    <name evidence="7" type="ORF">MGMO_25c00600</name>
</gene>
<evidence type="ECO:0000313" key="7">
    <source>
        <dbReference type="EMBL" id="ESS73382.1"/>
    </source>
</evidence>
<evidence type="ECO:0000256" key="4">
    <source>
        <dbReference type="RuleBase" id="RU362073"/>
    </source>
</evidence>
<dbReference type="RefSeq" id="WP_023493695.1">
    <property type="nucleotide sequence ID" value="NZ_AYLO01000025.1"/>
</dbReference>
<dbReference type="InterPro" id="IPR046358">
    <property type="entry name" value="Flagellin_C"/>
</dbReference>
<dbReference type="SUPFAM" id="SSF64518">
    <property type="entry name" value="Phase 1 flagellin"/>
    <property type="match status" value="1"/>
</dbReference>
<reference evidence="7 8" key="1">
    <citation type="journal article" date="2013" name="Genome Announc.">
        <title>Draft Genome Sequence of the Methanotrophic Gammaproteobacterium Methyloglobulus morosus DSM 22980 Strain KoM1.</title>
        <authorList>
            <person name="Poehlein A."/>
            <person name="Deutzmann J.S."/>
            <person name="Daniel R."/>
            <person name="Simeonova D.D."/>
        </authorList>
    </citation>
    <scope>NUCLEOTIDE SEQUENCE [LARGE SCALE GENOMIC DNA]</scope>
    <source>
        <strain evidence="7 8">KoM1</strain>
    </source>
</reference>
<keyword evidence="7" id="KW-0966">Cell projection</keyword>
<comment type="caution">
    <text evidence="7">The sequence shown here is derived from an EMBL/GenBank/DDBJ whole genome shotgun (WGS) entry which is preliminary data.</text>
</comment>
<keyword evidence="8" id="KW-1185">Reference proteome</keyword>
<protein>
    <recommendedName>
        <fullName evidence="4">Flagellin</fullName>
    </recommendedName>
</protein>
<dbReference type="GO" id="GO:0005198">
    <property type="term" value="F:structural molecule activity"/>
    <property type="evidence" value="ECO:0007669"/>
    <property type="project" value="UniProtKB-UniRule"/>
</dbReference>
<feature type="domain" description="Flagellin N-terminal" evidence="5">
    <location>
        <begin position="5"/>
        <end position="114"/>
    </location>
</feature>
<dbReference type="InterPro" id="IPR001492">
    <property type="entry name" value="Flagellin"/>
</dbReference>
<keyword evidence="3 4" id="KW-0975">Bacterial flagellum</keyword>
<comment type="function">
    <text evidence="4">Flagellin is the subunit protein which polymerizes to form the filaments of bacterial flagella.</text>
</comment>
<dbReference type="Pfam" id="PF00700">
    <property type="entry name" value="Flagellin_C"/>
    <property type="match status" value="1"/>
</dbReference>
<dbReference type="Gene3D" id="6.10.10.10">
    <property type="entry name" value="Flagellar export chaperone, C-terminal domain"/>
    <property type="match status" value="1"/>
</dbReference>
<evidence type="ECO:0000256" key="2">
    <source>
        <dbReference type="ARBA" id="ARBA00022525"/>
    </source>
</evidence>
<dbReference type="Gene3D" id="1.20.1330.10">
    <property type="entry name" value="f41 fragment of flagellin, N-terminal domain"/>
    <property type="match status" value="1"/>
</dbReference>
<dbReference type="EMBL" id="AYLO01000025">
    <property type="protein sequence ID" value="ESS73382.1"/>
    <property type="molecule type" value="Genomic_DNA"/>
</dbReference>
<dbReference type="OrthoDB" id="9796789at2"/>
<comment type="subcellular location">
    <subcellularLocation>
        <location evidence="4">Secreted</location>
    </subcellularLocation>
    <subcellularLocation>
        <location evidence="4">Bacterial flagellum</location>
    </subcellularLocation>
</comment>
<name>V5C4H2_9GAMM</name>
<keyword evidence="7" id="KW-0969">Cilium</keyword>
<dbReference type="Pfam" id="PF00669">
    <property type="entry name" value="Flagellin_N"/>
    <property type="match status" value="1"/>
</dbReference>
<feature type="domain" description="Flagellin C-terminal" evidence="6">
    <location>
        <begin position="153"/>
        <end position="237"/>
    </location>
</feature>
<dbReference type="AlphaFoldDB" id="V5C4H2"/>
<organism evidence="7 8">
    <name type="scientific">Methyloglobulus morosus KoM1</name>
    <dbReference type="NCBI Taxonomy" id="1116472"/>
    <lineage>
        <taxon>Bacteria</taxon>
        <taxon>Pseudomonadati</taxon>
        <taxon>Pseudomonadota</taxon>
        <taxon>Gammaproteobacteria</taxon>
        <taxon>Methylococcales</taxon>
        <taxon>Methylococcaceae</taxon>
        <taxon>Methyloglobulus</taxon>
    </lineage>
</organism>
<dbReference type="InterPro" id="IPR042187">
    <property type="entry name" value="Flagellin_C_sub2"/>
</dbReference>
<dbReference type="GO" id="GO:0005576">
    <property type="term" value="C:extracellular region"/>
    <property type="evidence" value="ECO:0007669"/>
    <property type="project" value="UniProtKB-SubCell"/>
</dbReference>
<evidence type="ECO:0000259" key="6">
    <source>
        <dbReference type="Pfam" id="PF00700"/>
    </source>
</evidence>
<keyword evidence="7" id="KW-0282">Flagellum</keyword>
<evidence type="ECO:0000256" key="3">
    <source>
        <dbReference type="ARBA" id="ARBA00023143"/>
    </source>
</evidence>
<evidence type="ECO:0000259" key="5">
    <source>
        <dbReference type="Pfam" id="PF00669"/>
    </source>
</evidence>
<comment type="similarity">
    <text evidence="1 4">Belongs to the bacterial flagellin family.</text>
</comment>
<keyword evidence="2 4" id="KW-0964">Secreted</keyword>
<evidence type="ECO:0000313" key="8">
    <source>
        <dbReference type="Proteomes" id="UP000017842"/>
    </source>
</evidence>
<proteinExistence type="inferred from homology"/>
<dbReference type="InterPro" id="IPR001029">
    <property type="entry name" value="Flagellin_N"/>
</dbReference>
<sequence>MAQVINTNVGALFAGAALNKSANALQTAQARLSSGLRINSAKDDATGLVTATGYDSQIRGTNMAIRNANDGISKAQTNDGYASQITENLQRLRELAVQAGGTAAGTEATALVTENARLAGKTAAATAVTVDGNGTTFTGVSTAVTATVGLTVAAIDTDIAAVAANRAQYGADMSTLGSAVSGMQTASVNLSASFSRIMDTDFAAESANMTRNNILQQAGTAVLSQANQTPNSVLGLLR</sequence>
<dbReference type="GO" id="GO:0009288">
    <property type="term" value="C:bacterial-type flagellum"/>
    <property type="evidence" value="ECO:0007669"/>
    <property type="project" value="UniProtKB-SubCell"/>
</dbReference>
<evidence type="ECO:0000256" key="1">
    <source>
        <dbReference type="ARBA" id="ARBA00005709"/>
    </source>
</evidence>
<dbReference type="PRINTS" id="PR00207">
    <property type="entry name" value="FLAGELLIN"/>
</dbReference>
<dbReference type="PANTHER" id="PTHR42792">
    <property type="entry name" value="FLAGELLIN"/>
    <property type="match status" value="1"/>
</dbReference>
<dbReference type="PATRIC" id="fig|1116472.3.peg.814"/>
<dbReference type="STRING" id="1116472.MGMO_25c00600"/>
<dbReference type="Gene3D" id="6.10.280.190">
    <property type="match status" value="1"/>
</dbReference>